<dbReference type="RefSeq" id="WP_186893538.1">
    <property type="nucleotide sequence ID" value="NZ_WJBE01000003.1"/>
</dbReference>
<proteinExistence type="predicted"/>
<dbReference type="EMBL" id="WJBE01000003">
    <property type="protein sequence ID" value="MBC3898952.1"/>
    <property type="molecule type" value="Genomic_DNA"/>
</dbReference>
<dbReference type="Proteomes" id="UP000622405">
    <property type="component" value="Unassembled WGS sequence"/>
</dbReference>
<keyword evidence="2" id="KW-1185">Reference proteome</keyword>
<protein>
    <submittedName>
        <fullName evidence="1">Uncharacterized protein</fullName>
    </submittedName>
</protein>
<name>A0ABR6YUT1_9FIRM</name>
<organism evidence="1 2">
    <name type="scientific">Acetobacterium malicum</name>
    <dbReference type="NCBI Taxonomy" id="52692"/>
    <lineage>
        <taxon>Bacteria</taxon>
        <taxon>Bacillati</taxon>
        <taxon>Bacillota</taxon>
        <taxon>Clostridia</taxon>
        <taxon>Eubacteriales</taxon>
        <taxon>Eubacteriaceae</taxon>
        <taxon>Acetobacterium</taxon>
    </lineage>
</organism>
<evidence type="ECO:0000313" key="1">
    <source>
        <dbReference type="EMBL" id="MBC3898952.1"/>
    </source>
</evidence>
<reference evidence="1 2" key="1">
    <citation type="journal article" date="2020" name="mSystems">
        <title>Defining Genomic and Predicted Metabolic Features of the Acetobacterium Genus.</title>
        <authorList>
            <person name="Ross D.E."/>
            <person name="Marshall C.W."/>
            <person name="Gulliver D."/>
            <person name="May H.D."/>
            <person name="Norman R.S."/>
        </authorList>
    </citation>
    <scope>NUCLEOTIDE SEQUENCE [LARGE SCALE GENOMIC DNA]</scope>
    <source>
        <strain evidence="1 2">DSM 4132</strain>
    </source>
</reference>
<accession>A0ABR6YUT1</accession>
<evidence type="ECO:0000313" key="2">
    <source>
        <dbReference type="Proteomes" id="UP000622405"/>
    </source>
</evidence>
<sequence length="186" mass="22069">MIDFNSFMEFLCGDFDNRTQCRTEEELGERIHPFAKHIIGRCNDKILNLPLNFTNQFVIEESYFDLGDQKIEKHYLFLYQVVKKNSIKLTSYEIPADIEREEFTNKNKQLQIDYRDLVVSPRFEPLTLIESNGTFFGENISRFSADTLFKFSLRVVRDKLYVKEVLERNGQKVAGFYEPTIYDKLF</sequence>
<gene>
    <name evidence="1" type="ORF">GH811_04905</name>
</gene>
<comment type="caution">
    <text evidence="1">The sequence shown here is derived from an EMBL/GenBank/DDBJ whole genome shotgun (WGS) entry which is preliminary data.</text>
</comment>